<feature type="region of interest" description="Disordered" evidence="1">
    <location>
        <begin position="214"/>
        <end position="279"/>
    </location>
</feature>
<reference evidence="3" key="1">
    <citation type="submission" date="2022-07" db="EMBL/GenBank/DDBJ databases">
        <title>Phylogenomic reconstructions and comparative analyses of Kickxellomycotina fungi.</title>
        <authorList>
            <person name="Reynolds N.K."/>
            <person name="Stajich J.E."/>
            <person name="Barry K."/>
            <person name="Grigoriev I.V."/>
            <person name="Crous P."/>
            <person name="Smith M.E."/>
        </authorList>
    </citation>
    <scope>NUCLEOTIDE SEQUENCE</scope>
    <source>
        <strain evidence="3">NBRC 100468</strain>
    </source>
</reference>
<feature type="compositionally biased region" description="Acidic residues" evidence="1">
    <location>
        <begin position="1065"/>
        <end position="1076"/>
    </location>
</feature>
<feature type="domain" description="FHA" evidence="2">
    <location>
        <begin position="72"/>
        <end position="126"/>
    </location>
</feature>
<feature type="region of interest" description="Disordered" evidence="1">
    <location>
        <begin position="932"/>
        <end position="1007"/>
    </location>
</feature>
<dbReference type="InterPro" id="IPR000253">
    <property type="entry name" value="FHA_dom"/>
</dbReference>
<feature type="region of interest" description="Disordered" evidence="1">
    <location>
        <begin position="434"/>
        <end position="494"/>
    </location>
</feature>
<feature type="compositionally biased region" description="Polar residues" evidence="1">
    <location>
        <begin position="305"/>
        <end position="317"/>
    </location>
</feature>
<dbReference type="AlphaFoldDB" id="A0A9W7ZZ24"/>
<feature type="region of interest" description="Disordered" evidence="1">
    <location>
        <begin position="728"/>
        <end position="792"/>
    </location>
</feature>
<feature type="compositionally biased region" description="Acidic residues" evidence="1">
    <location>
        <begin position="459"/>
        <end position="471"/>
    </location>
</feature>
<dbReference type="InterPro" id="IPR008984">
    <property type="entry name" value="SMAD_FHA_dom_sf"/>
</dbReference>
<dbReference type="OrthoDB" id="342264at2759"/>
<dbReference type="Proteomes" id="UP001150538">
    <property type="component" value="Unassembled WGS sequence"/>
</dbReference>
<accession>A0A9W7ZZ24</accession>
<dbReference type="PROSITE" id="PS50006">
    <property type="entry name" value="FHA_DOMAIN"/>
    <property type="match status" value="1"/>
</dbReference>
<feature type="compositionally biased region" description="Low complexity" evidence="1">
    <location>
        <begin position="7"/>
        <end position="20"/>
    </location>
</feature>
<feature type="compositionally biased region" description="Basic residues" evidence="1">
    <location>
        <begin position="822"/>
        <end position="831"/>
    </location>
</feature>
<feature type="region of interest" description="Disordered" evidence="1">
    <location>
        <begin position="1038"/>
        <end position="1110"/>
    </location>
</feature>
<feature type="compositionally biased region" description="Acidic residues" evidence="1">
    <location>
        <begin position="754"/>
        <end position="768"/>
    </location>
</feature>
<feature type="compositionally biased region" description="Polar residues" evidence="1">
    <location>
        <begin position="270"/>
        <end position="279"/>
    </location>
</feature>
<evidence type="ECO:0000256" key="1">
    <source>
        <dbReference type="SAM" id="MobiDB-lite"/>
    </source>
</evidence>
<dbReference type="EMBL" id="JANBPU010000182">
    <property type="protein sequence ID" value="KAJ1914744.1"/>
    <property type="molecule type" value="Genomic_DNA"/>
</dbReference>
<dbReference type="SUPFAM" id="SSF49879">
    <property type="entry name" value="SMAD/FHA domain"/>
    <property type="match status" value="1"/>
</dbReference>
<sequence>MTAGLKQQQHQHQPQQTKEQSQYRDGYGDCKADSWSSTKENSIRLESTAVARLYVRLNGPENVPPKVVSYPIYVGKNLIGKGPKCNIQIEDNFVSTKHCIIFVKDGFHFIKDLKTTNGTFFGNQQVEMDKRCIYQLQNGNVLAISECLAFYEIIEEEEQSQCWAMGRQYPPNWLPDECRKKFISKTASAALDLNPIVNSVQNSIHNSVGLQQHLTPTNNQRKLKRMESSPFPSPKKLIFQRPAEAATAAGRRFPGNLDPGRSIDQRHHSNPQNFRSFPGTSLSDSFIRLDQDLHHKLPLPLPQPSESGSTLQKQNSVKEGAPSINNELVMPTNLGSDTQQQTDSEIRSRPATPPTQLEKPTCLKHDIASHIETSLQGRTSISDEDDFSMDECVSYINSIEGSPVNQNKSVFQLRIPLTNTSVVSETVPTINNATLTNHQQPLPPSHQHHPPPDDKNEGENDILMDLLDQDGESPFVDPSPVTTQASPKSPAISSWLPSPPPLIFPSERIILADPNFYTPDTFLSKYASDVVNDGNSGCSFGVIDCHYTSDSSYKTKDEPNLVIALRNLFVQTTQDLDHGNDRVNTPLLEPQKIGDSHTIDSNKNSASTTNGGERISRQLVGNRDQEASVQTTIPFKTKKGPLTDTNGHKPLLALGSASKRNPTLTCKTTDPQPHESINASKPFNETHPTTTVTADRIKITDSDTSTNINNYSPATVTTKSKNLSPLLISYPLPKKMQKRRKSNLTFNRHRNSDDESSSTQEDDEDDGDYIPSQIIEPESCNSSGNGHPHRIADQISPLVPYYHLNQHYKPQVARSSWSSRAKANRQRNIKRRSVEIPSGKNEEQEQEQERKDDEIEDLDNIEDEISNQNDNMILCQDTSPGNTKLRYGYNTNTTTTSSIMAKGKYKIGLKGKRDNQSENENEVRNIAISKSTSSSLLTSRKSVSSNINGYSCSSNNNNNMSDDHGGSSSGKKRRRYVSVSGLFVRKSKNNSNNNNNNNNSLVSGGINTTSTVKVRPQLQQPPKPRQMVYRQGLKRITRIKTKGSGRTSGVERNEQKSCNSSDSGIDQENDDEDDDNTNSNEDTTTDQDLGPIKSNKKHRSSLDNVEMDFL</sequence>
<feature type="region of interest" description="Disordered" evidence="1">
    <location>
        <begin position="810"/>
        <end position="856"/>
    </location>
</feature>
<feature type="region of interest" description="Disordered" evidence="1">
    <location>
        <begin position="296"/>
        <end position="359"/>
    </location>
</feature>
<name>A0A9W7ZZ24_9FUNG</name>
<feature type="compositionally biased region" description="Basic and acidic residues" evidence="1">
    <location>
        <begin position="840"/>
        <end position="853"/>
    </location>
</feature>
<evidence type="ECO:0000313" key="3">
    <source>
        <dbReference type="EMBL" id="KAJ1914744.1"/>
    </source>
</evidence>
<feature type="compositionally biased region" description="Polar residues" evidence="1">
    <location>
        <begin position="601"/>
        <end position="611"/>
    </location>
</feature>
<dbReference type="Pfam" id="PF00498">
    <property type="entry name" value="FHA"/>
    <property type="match status" value="1"/>
</dbReference>
<protein>
    <recommendedName>
        <fullName evidence="2">FHA domain-containing protein</fullName>
    </recommendedName>
</protein>
<gene>
    <name evidence="3" type="ORF">H4219_004652</name>
</gene>
<keyword evidence="4" id="KW-1185">Reference proteome</keyword>
<comment type="caution">
    <text evidence="3">The sequence shown here is derived from an EMBL/GenBank/DDBJ whole genome shotgun (WGS) entry which is preliminary data.</text>
</comment>
<organism evidence="3 4">
    <name type="scientific">Mycoemilia scoparia</name>
    <dbReference type="NCBI Taxonomy" id="417184"/>
    <lineage>
        <taxon>Eukaryota</taxon>
        <taxon>Fungi</taxon>
        <taxon>Fungi incertae sedis</taxon>
        <taxon>Zoopagomycota</taxon>
        <taxon>Kickxellomycotina</taxon>
        <taxon>Kickxellomycetes</taxon>
        <taxon>Kickxellales</taxon>
        <taxon>Kickxellaceae</taxon>
        <taxon>Mycoemilia</taxon>
    </lineage>
</organism>
<feature type="compositionally biased region" description="Polar residues" evidence="1">
    <location>
        <begin position="333"/>
        <end position="343"/>
    </location>
</feature>
<feature type="region of interest" description="Disordered" evidence="1">
    <location>
        <begin position="1"/>
        <end position="35"/>
    </location>
</feature>
<feature type="compositionally biased region" description="Low complexity" evidence="1">
    <location>
        <begin position="1077"/>
        <end position="1088"/>
    </location>
</feature>
<feature type="compositionally biased region" description="Low complexity" evidence="1">
    <location>
        <begin position="932"/>
        <end position="960"/>
    </location>
</feature>
<feature type="compositionally biased region" description="Low complexity" evidence="1">
    <location>
        <begin position="989"/>
        <end position="1000"/>
    </location>
</feature>
<dbReference type="SMART" id="SM00240">
    <property type="entry name" value="FHA"/>
    <property type="match status" value="1"/>
</dbReference>
<evidence type="ECO:0000313" key="4">
    <source>
        <dbReference type="Proteomes" id="UP001150538"/>
    </source>
</evidence>
<dbReference type="Gene3D" id="2.60.200.20">
    <property type="match status" value="1"/>
</dbReference>
<feature type="region of interest" description="Disordered" evidence="1">
    <location>
        <begin position="660"/>
        <end position="689"/>
    </location>
</feature>
<evidence type="ECO:0000259" key="2">
    <source>
        <dbReference type="PROSITE" id="PS50006"/>
    </source>
</evidence>
<feature type="region of interest" description="Disordered" evidence="1">
    <location>
        <begin position="587"/>
        <end position="614"/>
    </location>
</feature>
<proteinExistence type="predicted"/>